<dbReference type="Proteomes" id="UP000011599">
    <property type="component" value="Unassembled WGS sequence"/>
</dbReference>
<accession>L9W068</accession>
<dbReference type="InterPro" id="IPR027417">
    <property type="entry name" value="P-loop_NTPase"/>
</dbReference>
<reference evidence="1 2" key="1">
    <citation type="journal article" date="2014" name="PLoS Genet.">
        <title>Phylogenetically driven sequencing of extremely halophilic archaea reveals strategies for static and dynamic osmo-response.</title>
        <authorList>
            <person name="Becker E.A."/>
            <person name="Seitzer P.M."/>
            <person name="Tritt A."/>
            <person name="Larsen D."/>
            <person name="Krusor M."/>
            <person name="Yao A.I."/>
            <person name="Wu D."/>
            <person name="Madern D."/>
            <person name="Eisen J.A."/>
            <person name="Darling A.E."/>
            <person name="Facciotti M.T."/>
        </authorList>
    </citation>
    <scope>NUCLEOTIDE SEQUENCE [LARGE SCALE GENOMIC DNA]</scope>
    <source>
        <strain evidence="1 2">GA33</strain>
    </source>
</reference>
<dbReference type="RefSeq" id="WP_006089007.1">
    <property type="nucleotide sequence ID" value="NZ_AOHW01000022.1"/>
</dbReference>
<evidence type="ECO:0000313" key="2">
    <source>
        <dbReference type="Proteomes" id="UP000011599"/>
    </source>
</evidence>
<protein>
    <recommendedName>
        <fullName evidence="3">DNA recombination and repair protein Rad51-like C-terminal domain-containing protein</fullName>
    </recommendedName>
</protein>
<organism evidence="1 2">
    <name type="scientific">Natronorubrum tibetense GA33</name>
    <dbReference type="NCBI Taxonomy" id="1114856"/>
    <lineage>
        <taxon>Archaea</taxon>
        <taxon>Methanobacteriati</taxon>
        <taxon>Methanobacteriota</taxon>
        <taxon>Stenosarchaea group</taxon>
        <taxon>Halobacteria</taxon>
        <taxon>Halobacteriales</taxon>
        <taxon>Natrialbaceae</taxon>
        <taxon>Natronorubrum</taxon>
    </lineage>
</organism>
<dbReference type="STRING" id="1114856.GCA_000383975_01100"/>
<dbReference type="eggNOG" id="arCOG08101">
    <property type="taxonomic scope" value="Archaea"/>
</dbReference>
<dbReference type="EMBL" id="AOHW01000022">
    <property type="protein sequence ID" value="ELY42850.1"/>
    <property type="molecule type" value="Genomic_DNA"/>
</dbReference>
<proteinExistence type="predicted"/>
<dbReference type="Gene3D" id="3.40.50.300">
    <property type="entry name" value="P-loop containing nucleotide triphosphate hydrolases"/>
    <property type="match status" value="1"/>
</dbReference>
<dbReference type="AlphaFoldDB" id="L9W068"/>
<dbReference type="OrthoDB" id="359367at2157"/>
<name>L9W068_9EURY</name>
<evidence type="ECO:0000313" key="1">
    <source>
        <dbReference type="EMBL" id="ELY42850.1"/>
    </source>
</evidence>
<dbReference type="PATRIC" id="fig|1114856.3.peg.1237"/>
<evidence type="ECO:0008006" key="3">
    <source>
        <dbReference type="Google" id="ProtNLM"/>
    </source>
</evidence>
<gene>
    <name evidence="1" type="ORF">C496_05937</name>
</gene>
<keyword evidence="2" id="KW-1185">Reference proteome</keyword>
<sequence>MHTHSPVFGLEFEPGLTLLEVPSPRSTIPHRLVGARLTEPAAESDSETNPMAYWIDARNTAATQVLYDCVPNDRALEPLRIARAFTAYQHHSLIRRVTRRVGPETELIVAPNVASLYHDADLPDWEREDLLAASLETLAELGRVLSCPVVVTSADDGRAATVAEYAAATIECVRTREGIRLERSDEEPTDDGETGAAIDETAGYWHGTHWQTTIPYWVDLYGSASAVQSVVEAHDRGLLEVTL</sequence>
<comment type="caution">
    <text evidence="1">The sequence shown here is derived from an EMBL/GenBank/DDBJ whole genome shotgun (WGS) entry which is preliminary data.</text>
</comment>